<feature type="transmembrane region" description="Helical" evidence="2">
    <location>
        <begin position="642"/>
        <end position="662"/>
    </location>
</feature>
<evidence type="ECO:0000313" key="5">
    <source>
        <dbReference type="Proteomes" id="UP000711614"/>
    </source>
</evidence>
<dbReference type="InterPro" id="IPR038765">
    <property type="entry name" value="Papain-like_cys_pep_sf"/>
</dbReference>
<organism evidence="4 5">
    <name type="scientific">Arthrobacter stackebrandtii</name>
    <dbReference type="NCBI Taxonomy" id="272161"/>
    <lineage>
        <taxon>Bacteria</taxon>
        <taxon>Bacillati</taxon>
        <taxon>Actinomycetota</taxon>
        <taxon>Actinomycetes</taxon>
        <taxon>Micrococcales</taxon>
        <taxon>Micrococcaceae</taxon>
        <taxon>Arthrobacter</taxon>
    </lineage>
</organism>
<feature type="compositionally biased region" description="Low complexity" evidence="1">
    <location>
        <begin position="1"/>
        <end position="17"/>
    </location>
</feature>
<dbReference type="SUPFAM" id="SSF54001">
    <property type="entry name" value="Cysteine proteinases"/>
    <property type="match status" value="1"/>
</dbReference>
<dbReference type="Proteomes" id="UP000711614">
    <property type="component" value="Unassembled WGS sequence"/>
</dbReference>
<feature type="transmembrane region" description="Helical" evidence="2">
    <location>
        <begin position="231"/>
        <end position="253"/>
    </location>
</feature>
<dbReference type="Pfam" id="PF11992">
    <property type="entry name" value="TgpA_N"/>
    <property type="match status" value="1"/>
</dbReference>
<keyword evidence="5" id="KW-1185">Reference proteome</keyword>
<dbReference type="SMART" id="SM00460">
    <property type="entry name" value="TGc"/>
    <property type="match status" value="1"/>
</dbReference>
<dbReference type="InterPro" id="IPR002931">
    <property type="entry name" value="Transglutaminase-like"/>
</dbReference>
<feature type="transmembrane region" description="Helical" evidence="2">
    <location>
        <begin position="196"/>
        <end position="219"/>
    </location>
</feature>
<evidence type="ECO:0000256" key="2">
    <source>
        <dbReference type="SAM" id="Phobius"/>
    </source>
</evidence>
<comment type="caution">
    <text evidence="4">The sequence shown here is derived from an EMBL/GenBank/DDBJ whole genome shotgun (WGS) entry which is preliminary data.</text>
</comment>
<dbReference type="Gene3D" id="3.10.620.30">
    <property type="match status" value="1"/>
</dbReference>
<feature type="region of interest" description="Disordered" evidence="1">
    <location>
        <begin position="1"/>
        <end position="23"/>
    </location>
</feature>
<keyword evidence="2" id="KW-1133">Transmembrane helix</keyword>
<accession>A0ABS4YS14</accession>
<evidence type="ECO:0000313" key="4">
    <source>
        <dbReference type="EMBL" id="MBP2411579.1"/>
    </source>
</evidence>
<feature type="transmembrane region" description="Helical" evidence="2">
    <location>
        <begin position="92"/>
        <end position="116"/>
    </location>
</feature>
<keyword evidence="2" id="KW-0812">Transmembrane</keyword>
<reference evidence="4 5" key="1">
    <citation type="submission" date="2021-03" db="EMBL/GenBank/DDBJ databases">
        <title>Sequencing the genomes of 1000 actinobacteria strains.</title>
        <authorList>
            <person name="Klenk H.-P."/>
        </authorList>
    </citation>
    <scope>NUCLEOTIDE SEQUENCE [LARGE SCALE GENOMIC DNA]</scope>
    <source>
        <strain evidence="4 5">DSM 16005</strain>
    </source>
</reference>
<dbReference type="Pfam" id="PF01841">
    <property type="entry name" value="Transglut_core"/>
    <property type="match status" value="1"/>
</dbReference>
<dbReference type="InterPro" id="IPR021878">
    <property type="entry name" value="TgpA_N"/>
</dbReference>
<dbReference type="InterPro" id="IPR052901">
    <property type="entry name" value="Bact_TGase-like"/>
</dbReference>
<dbReference type="PANTHER" id="PTHR42736:SF1">
    <property type="entry name" value="PROTEIN-GLUTAMINE GAMMA-GLUTAMYLTRANSFERASE"/>
    <property type="match status" value="1"/>
</dbReference>
<feature type="transmembrane region" description="Helical" evidence="2">
    <location>
        <begin position="62"/>
        <end position="80"/>
    </location>
</feature>
<evidence type="ECO:0000259" key="3">
    <source>
        <dbReference type="SMART" id="SM00460"/>
    </source>
</evidence>
<feature type="region of interest" description="Disordered" evidence="1">
    <location>
        <begin position="592"/>
        <end position="614"/>
    </location>
</feature>
<dbReference type="PANTHER" id="PTHR42736">
    <property type="entry name" value="PROTEIN-GLUTAMINE GAMMA-GLUTAMYLTRANSFERASE"/>
    <property type="match status" value="1"/>
</dbReference>
<keyword evidence="2" id="KW-0472">Membrane</keyword>
<dbReference type="EMBL" id="JAGIOI010000001">
    <property type="protein sequence ID" value="MBP2411579.1"/>
    <property type="molecule type" value="Genomic_DNA"/>
</dbReference>
<protein>
    <submittedName>
        <fullName evidence="4">Transglutaminase-like putative cysteine protease</fullName>
    </submittedName>
</protein>
<feature type="domain" description="Transglutaminase-like" evidence="3">
    <location>
        <begin position="499"/>
        <end position="580"/>
    </location>
</feature>
<evidence type="ECO:0000256" key="1">
    <source>
        <dbReference type="SAM" id="MobiDB-lite"/>
    </source>
</evidence>
<gene>
    <name evidence="4" type="ORF">JOF48_000378</name>
</gene>
<sequence length="788" mass="82028">MTGTLHAPPAHDGGAPAPHKPVRRLLGTPATGPARWVMAMAIFAAVMAASFGLGGVVRNMTWLPQAAVVVGGTLLVPALLRRWPALSPFAPVGALAGWFMSLTLVFFPGTAILGVIPTPGTVSAAMDLAAKASSVVMSNVAPVPADVSMHFMFSAGLGFAALLIDTLAITVSMPAASALGLVLILLPAALTTSTGVGTAAFVGTAAGYLLILGCARWYAPNGKLRTDTPKVASGILAKGAALGAAVVLLMALATQAVPGFTEGLYPQGSQLSGTGEGGTLDPMLSLGDDLRSQSSRVTMRYQSTARETPYMRMTTLEDFTGKVWEPSELPKGLSQDLTSLSPAAGPAPGVPLETVQTKVTVPGVGDPWLAAPLSATSVDQLPGQWWWNPVTQTIKSTNATSAGKSYLVTSAMPVLTQEALNAATAPPRSGLDPVFSELPKDVPAVVGKTAGTVTAGAATPYEKAMAIQDYLRSDEFSYSLSTPVVEGYDGSGMAVLADFLKQKSGYCVHFSAAMAVMAREVGIPSRIAVGYTQGVREAGEDVQGADGELWRGYEVTGRDAHAWPELYFEGLGWVPFEPTPSRGAVPDYALDAGASAPIPEPNPTGNSAAPTDSATSAAATTAAAAAAGEELGIDIVLGLQRAGLVLLALCVLLIPALVRWMARRMRLAAIRGVWRPLGRRQPSTTPAWQELTDTAIDYGVPYSPALTPSMQADAVAAHLGSTRPPGLDVILQATERTLYGGELLDPGGREDLAEAVEQMVARFRSSATPWRRFCARYVPASLFTFLRR</sequence>
<proteinExistence type="predicted"/>
<name>A0ABS4YS14_9MICC</name>
<feature type="transmembrane region" description="Helical" evidence="2">
    <location>
        <begin position="36"/>
        <end position="56"/>
    </location>
</feature>
<dbReference type="RefSeq" id="WP_209676792.1">
    <property type="nucleotide sequence ID" value="NZ_JAGIOI010000001.1"/>
</dbReference>